<evidence type="ECO:0000313" key="7">
    <source>
        <dbReference type="Proteomes" id="UP000774617"/>
    </source>
</evidence>
<keyword evidence="2" id="KW-0521">NADP</keyword>
<dbReference type="SMART" id="SM00822">
    <property type="entry name" value="PKS_KR"/>
    <property type="match status" value="1"/>
</dbReference>
<dbReference type="CDD" id="cd05374">
    <property type="entry name" value="17beta-HSD-like_SDR_c"/>
    <property type="match status" value="1"/>
</dbReference>
<keyword evidence="7" id="KW-1185">Reference proteome</keyword>
<organism evidence="6 7">
    <name type="scientific">Macrophomina phaseolina</name>
    <dbReference type="NCBI Taxonomy" id="35725"/>
    <lineage>
        <taxon>Eukaryota</taxon>
        <taxon>Fungi</taxon>
        <taxon>Dikarya</taxon>
        <taxon>Ascomycota</taxon>
        <taxon>Pezizomycotina</taxon>
        <taxon>Dothideomycetes</taxon>
        <taxon>Dothideomycetes incertae sedis</taxon>
        <taxon>Botryosphaeriales</taxon>
        <taxon>Botryosphaeriaceae</taxon>
        <taxon>Macrophomina</taxon>
    </lineage>
</organism>
<dbReference type="Gene3D" id="3.40.50.720">
    <property type="entry name" value="NAD(P)-binding Rossmann-like Domain"/>
    <property type="match status" value="1"/>
</dbReference>
<evidence type="ECO:0000256" key="4">
    <source>
        <dbReference type="RuleBase" id="RU000363"/>
    </source>
</evidence>
<dbReference type="PANTHER" id="PTHR43976">
    <property type="entry name" value="SHORT CHAIN DEHYDROGENASE"/>
    <property type="match status" value="1"/>
</dbReference>
<dbReference type="EMBL" id="JAGTJR010000015">
    <property type="protein sequence ID" value="KAH7048266.1"/>
    <property type="molecule type" value="Genomic_DNA"/>
</dbReference>
<dbReference type="InterPro" id="IPR020904">
    <property type="entry name" value="Sc_DH/Rdtase_CS"/>
</dbReference>
<dbReference type="PROSITE" id="PS00061">
    <property type="entry name" value="ADH_SHORT"/>
    <property type="match status" value="1"/>
</dbReference>
<proteinExistence type="inferred from homology"/>
<gene>
    <name evidence="6" type="ORF">B0J12DRAFT_665496</name>
</gene>
<dbReference type="InterPro" id="IPR057326">
    <property type="entry name" value="KR_dom"/>
</dbReference>
<evidence type="ECO:0000256" key="2">
    <source>
        <dbReference type="ARBA" id="ARBA00022857"/>
    </source>
</evidence>
<evidence type="ECO:0000313" key="6">
    <source>
        <dbReference type="EMBL" id="KAH7048266.1"/>
    </source>
</evidence>
<dbReference type="InterPro" id="IPR051911">
    <property type="entry name" value="SDR_oxidoreductase"/>
</dbReference>
<reference evidence="6 7" key="1">
    <citation type="journal article" date="2021" name="Nat. Commun.">
        <title>Genetic determinants of endophytism in the Arabidopsis root mycobiome.</title>
        <authorList>
            <person name="Mesny F."/>
            <person name="Miyauchi S."/>
            <person name="Thiergart T."/>
            <person name="Pickel B."/>
            <person name="Atanasova L."/>
            <person name="Karlsson M."/>
            <person name="Huettel B."/>
            <person name="Barry K.W."/>
            <person name="Haridas S."/>
            <person name="Chen C."/>
            <person name="Bauer D."/>
            <person name="Andreopoulos W."/>
            <person name="Pangilinan J."/>
            <person name="LaButti K."/>
            <person name="Riley R."/>
            <person name="Lipzen A."/>
            <person name="Clum A."/>
            <person name="Drula E."/>
            <person name="Henrissat B."/>
            <person name="Kohler A."/>
            <person name="Grigoriev I.V."/>
            <person name="Martin F.M."/>
            <person name="Hacquard S."/>
        </authorList>
    </citation>
    <scope>NUCLEOTIDE SEQUENCE [LARGE SCALE GENOMIC DNA]</scope>
    <source>
        <strain evidence="6 7">MPI-SDFR-AT-0080</strain>
    </source>
</reference>
<keyword evidence="3" id="KW-0560">Oxidoreductase</keyword>
<comment type="caution">
    <text evidence="6">The sequence shown here is derived from an EMBL/GenBank/DDBJ whole genome shotgun (WGS) entry which is preliminary data.</text>
</comment>
<dbReference type="PANTHER" id="PTHR43976:SF16">
    <property type="entry name" value="SHORT-CHAIN DEHYDROGENASE_REDUCTASE FAMILY PROTEIN"/>
    <property type="match status" value="1"/>
</dbReference>
<name>A0ABQ8G8E8_9PEZI</name>
<dbReference type="PRINTS" id="PR00081">
    <property type="entry name" value="GDHRDH"/>
</dbReference>
<protein>
    <submittedName>
        <fullName evidence="6">3-oxoacyl-reductase</fullName>
    </submittedName>
</protein>
<evidence type="ECO:0000259" key="5">
    <source>
        <dbReference type="SMART" id="SM00822"/>
    </source>
</evidence>
<sequence>MARVWLITGCSSGFGRAIAVAAAAHGDRVVATARNVSQMDDLRQRGIITRELDVLAGEAEMQSIIDGIYAEMGSIDVLVNNAGYVLVGAVEECSTEEIEKQFATNVFGQINVLRAILPHMRAQRSGVVANLGSIGGWHGVPAVGIYCASKAAIAVYTESLRAEVAPFGIRVTCIEPGYFRTNLLDQASGRKNEAKRRIPELHVGSAAATRAALDDYNQKQPGDPDKGARVIVQALTGTGPCQGLELPPRLALGSDAVPIISAVLERNRKDLDAWNHIVTDTNCDD</sequence>
<evidence type="ECO:0000256" key="1">
    <source>
        <dbReference type="ARBA" id="ARBA00006484"/>
    </source>
</evidence>
<dbReference type="PRINTS" id="PR00080">
    <property type="entry name" value="SDRFAMILY"/>
</dbReference>
<evidence type="ECO:0000256" key="3">
    <source>
        <dbReference type="ARBA" id="ARBA00023002"/>
    </source>
</evidence>
<dbReference type="Proteomes" id="UP000774617">
    <property type="component" value="Unassembled WGS sequence"/>
</dbReference>
<comment type="similarity">
    <text evidence="1 4">Belongs to the short-chain dehydrogenases/reductases (SDR) family.</text>
</comment>
<dbReference type="InterPro" id="IPR002347">
    <property type="entry name" value="SDR_fam"/>
</dbReference>
<feature type="domain" description="Ketoreductase" evidence="5">
    <location>
        <begin position="3"/>
        <end position="177"/>
    </location>
</feature>
<dbReference type="Pfam" id="PF00106">
    <property type="entry name" value="adh_short"/>
    <property type="match status" value="1"/>
</dbReference>
<dbReference type="InterPro" id="IPR036291">
    <property type="entry name" value="NAD(P)-bd_dom_sf"/>
</dbReference>
<accession>A0ABQ8G8E8</accession>
<dbReference type="SUPFAM" id="SSF51735">
    <property type="entry name" value="NAD(P)-binding Rossmann-fold domains"/>
    <property type="match status" value="1"/>
</dbReference>